<dbReference type="GO" id="GO:0005886">
    <property type="term" value="C:plasma membrane"/>
    <property type="evidence" value="ECO:0007669"/>
    <property type="project" value="UniProtKB-SubCell"/>
</dbReference>
<protein>
    <submittedName>
        <fullName evidence="8">VTT domain-containing protein</fullName>
    </submittedName>
</protein>
<evidence type="ECO:0000256" key="5">
    <source>
        <dbReference type="ARBA" id="ARBA00023136"/>
    </source>
</evidence>
<evidence type="ECO:0000256" key="1">
    <source>
        <dbReference type="ARBA" id="ARBA00004651"/>
    </source>
</evidence>
<evidence type="ECO:0000256" key="4">
    <source>
        <dbReference type="ARBA" id="ARBA00022989"/>
    </source>
</evidence>
<feature type="transmembrane region" description="Helical" evidence="6">
    <location>
        <begin position="42"/>
        <end position="67"/>
    </location>
</feature>
<comment type="subcellular location">
    <subcellularLocation>
        <location evidence="1">Cell membrane</location>
        <topology evidence="1">Multi-pass membrane protein</topology>
    </subcellularLocation>
</comment>
<organism evidence="8 9">
    <name type="scientific">Halarchaeum salinum</name>
    <dbReference type="NCBI Taxonomy" id="489912"/>
    <lineage>
        <taxon>Archaea</taxon>
        <taxon>Methanobacteriati</taxon>
        <taxon>Methanobacteriota</taxon>
        <taxon>Stenosarchaea group</taxon>
        <taxon>Halobacteria</taxon>
        <taxon>Halobacteriales</taxon>
        <taxon>Halobacteriaceae</taxon>
    </lineage>
</organism>
<feature type="transmembrane region" description="Helical" evidence="6">
    <location>
        <begin position="74"/>
        <end position="95"/>
    </location>
</feature>
<evidence type="ECO:0000313" key="9">
    <source>
        <dbReference type="Proteomes" id="UP001500837"/>
    </source>
</evidence>
<dbReference type="Proteomes" id="UP001500837">
    <property type="component" value="Unassembled WGS sequence"/>
</dbReference>
<gene>
    <name evidence="8" type="ORF">GCM10009066_25820</name>
</gene>
<reference evidence="8 9" key="1">
    <citation type="journal article" date="2019" name="Int. J. Syst. Evol. Microbiol.">
        <title>The Global Catalogue of Microorganisms (GCM) 10K type strain sequencing project: providing services to taxonomists for standard genome sequencing and annotation.</title>
        <authorList>
            <consortium name="The Broad Institute Genomics Platform"/>
            <consortium name="The Broad Institute Genome Sequencing Center for Infectious Disease"/>
            <person name="Wu L."/>
            <person name="Ma J."/>
        </authorList>
    </citation>
    <scope>NUCLEOTIDE SEQUENCE [LARGE SCALE GENOMIC DNA]</scope>
    <source>
        <strain evidence="8 9">JCM 16330</strain>
    </source>
</reference>
<keyword evidence="4 6" id="KW-1133">Transmembrane helix</keyword>
<evidence type="ECO:0000313" key="8">
    <source>
        <dbReference type="EMBL" id="GAA0311356.1"/>
    </source>
</evidence>
<comment type="caution">
    <text evidence="8">The sequence shown here is derived from an EMBL/GenBank/DDBJ whole genome shotgun (WGS) entry which is preliminary data.</text>
</comment>
<dbReference type="AlphaFoldDB" id="A0AAV3SAG6"/>
<keyword evidence="9" id="KW-1185">Reference proteome</keyword>
<evidence type="ECO:0000256" key="2">
    <source>
        <dbReference type="ARBA" id="ARBA00022475"/>
    </source>
</evidence>
<dbReference type="InterPro" id="IPR015414">
    <property type="entry name" value="TMEM64"/>
</dbReference>
<accession>A0AAV3SAG6</accession>
<feature type="transmembrane region" description="Helical" evidence="6">
    <location>
        <begin position="190"/>
        <end position="210"/>
    </location>
</feature>
<dbReference type="InterPro" id="IPR032816">
    <property type="entry name" value="VTT_dom"/>
</dbReference>
<dbReference type="Pfam" id="PF09335">
    <property type="entry name" value="VTT_dom"/>
    <property type="match status" value="1"/>
</dbReference>
<keyword evidence="3 6" id="KW-0812">Transmembrane</keyword>
<dbReference type="PANTHER" id="PTHR12677:SF59">
    <property type="entry name" value="GOLGI APPARATUS MEMBRANE PROTEIN TVP38-RELATED"/>
    <property type="match status" value="1"/>
</dbReference>
<sequence length="213" mass="21783">MTWSQRVRVVAVAAVVLVVTAALLVSPSAALGHVRALLTSPWFPLLLVALYVIRPLFAWPITILSALCGYRYGFLLGLPIALCGAVATSLLPYYAGRLLPTDADGLVGRLTGGSAAYFERTGGVRGVAAARLVPTPAEAISGAAGAGGVSVGAFALGTLLGELPWTVAAVALGAGLDHFAVADVTVDPRLVVGIAAVGVLVVVGPAYAWWRER</sequence>
<name>A0AAV3SAG6_9EURY</name>
<evidence type="ECO:0000256" key="6">
    <source>
        <dbReference type="SAM" id="Phobius"/>
    </source>
</evidence>
<evidence type="ECO:0000259" key="7">
    <source>
        <dbReference type="Pfam" id="PF09335"/>
    </source>
</evidence>
<dbReference type="PANTHER" id="PTHR12677">
    <property type="entry name" value="GOLGI APPARATUS MEMBRANE PROTEIN TVP38-RELATED"/>
    <property type="match status" value="1"/>
</dbReference>
<proteinExistence type="predicted"/>
<dbReference type="RefSeq" id="WP_343749355.1">
    <property type="nucleotide sequence ID" value="NZ_BAAABL010000084.1"/>
</dbReference>
<keyword evidence="2" id="KW-1003">Cell membrane</keyword>
<dbReference type="EMBL" id="BAAABL010000084">
    <property type="protein sequence ID" value="GAA0311356.1"/>
    <property type="molecule type" value="Genomic_DNA"/>
</dbReference>
<keyword evidence="5 6" id="KW-0472">Membrane</keyword>
<evidence type="ECO:0000256" key="3">
    <source>
        <dbReference type="ARBA" id="ARBA00022692"/>
    </source>
</evidence>
<feature type="domain" description="VTT" evidence="7">
    <location>
        <begin position="59"/>
        <end position="174"/>
    </location>
</feature>